<dbReference type="AlphaFoldDB" id="A0AAV6UW73"/>
<name>A0AAV6UW73_9ARAC</name>
<evidence type="ECO:0000313" key="1">
    <source>
        <dbReference type="EMBL" id="KAG8187736.1"/>
    </source>
</evidence>
<gene>
    <name evidence="1" type="ORF">JTE90_015606</name>
</gene>
<protein>
    <submittedName>
        <fullName evidence="1">Uncharacterized protein</fullName>
    </submittedName>
</protein>
<proteinExistence type="predicted"/>
<keyword evidence="2" id="KW-1185">Reference proteome</keyword>
<sequence length="73" mass="8898">MWQWVRQRLPACFGGEDNYSIFENDLDFVQLEEFFVKTDTWMLLNAQQMPDEKVANWLERSEPFFKRELPHAK</sequence>
<dbReference type="Proteomes" id="UP000827092">
    <property type="component" value="Unassembled WGS sequence"/>
</dbReference>
<organism evidence="1 2">
    <name type="scientific">Oedothorax gibbosus</name>
    <dbReference type="NCBI Taxonomy" id="931172"/>
    <lineage>
        <taxon>Eukaryota</taxon>
        <taxon>Metazoa</taxon>
        <taxon>Ecdysozoa</taxon>
        <taxon>Arthropoda</taxon>
        <taxon>Chelicerata</taxon>
        <taxon>Arachnida</taxon>
        <taxon>Araneae</taxon>
        <taxon>Araneomorphae</taxon>
        <taxon>Entelegynae</taxon>
        <taxon>Araneoidea</taxon>
        <taxon>Linyphiidae</taxon>
        <taxon>Erigoninae</taxon>
        <taxon>Oedothorax</taxon>
    </lineage>
</organism>
<reference evidence="1 2" key="1">
    <citation type="journal article" date="2022" name="Nat. Ecol. Evol.">
        <title>A masculinizing supergene underlies an exaggerated male reproductive morph in a spider.</title>
        <authorList>
            <person name="Hendrickx F."/>
            <person name="De Corte Z."/>
            <person name="Sonet G."/>
            <person name="Van Belleghem S.M."/>
            <person name="Kostlbacher S."/>
            <person name="Vangestel C."/>
        </authorList>
    </citation>
    <scope>NUCLEOTIDE SEQUENCE [LARGE SCALE GENOMIC DNA]</scope>
    <source>
        <strain evidence="1">W744_W776</strain>
    </source>
</reference>
<evidence type="ECO:0000313" key="2">
    <source>
        <dbReference type="Proteomes" id="UP000827092"/>
    </source>
</evidence>
<dbReference type="EMBL" id="JAFNEN010000261">
    <property type="protein sequence ID" value="KAG8187736.1"/>
    <property type="molecule type" value="Genomic_DNA"/>
</dbReference>
<comment type="caution">
    <text evidence="1">The sequence shown here is derived from an EMBL/GenBank/DDBJ whole genome shotgun (WGS) entry which is preliminary data.</text>
</comment>
<accession>A0AAV6UW73</accession>